<evidence type="ECO:0000313" key="1">
    <source>
        <dbReference type="EMBL" id="MDR7149094.1"/>
    </source>
</evidence>
<evidence type="ECO:0008006" key="3">
    <source>
        <dbReference type="Google" id="ProtNLM"/>
    </source>
</evidence>
<gene>
    <name evidence="1" type="ORF">J2W49_001043</name>
</gene>
<name>A0ABU1WJ71_9BURK</name>
<dbReference type="Pfam" id="PF08905">
    <property type="entry name" value="DUF1850"/>
    <property type="match status" value="1"/>
</dbReference>
<reference evidence="1 2" key="1">
    <citation type="submission" date="2023-07" db="EMBL/GenBank/DDBJ databases">
        <title>Sorghum-associated microbial communities from plants grown in Nebraska, USA.</title>
        <authorList>
            <person name="Schachtman D."/>
        </authorList>
    </citation>
    <scope>NUCLEOTIDE SEQUENCE [LARGE SCALE GENOMIC DNA]</scope>
    <source>
        <strain evidence="1 2">4249</strain>
    </source>
</reference>
<protein>
    <recommendedName>
        <fullName evidence="3">DUF1850 domain-containing protein</fullName>
    </recommendedName>
</protein>
<dbReference type="InterPro" id="IPR015001">
    <property type="entry name" value="DUF1850"/>
</dbReference>
<dbReference type="Proteomes" id="UP001265700">
    <property type="component" value="Unassembled WGS sequence"/>
</dbReference>
<dbReference type="RefSeq" id="WP_310312523.1">
    <property type="nucleotide sequence ID" value="NZ_JAVDWU010000002.1"/>
</dbReference>
<comment type="caution">
    <text evidence="1">The sequence shown here is derived from an EMBL/GenBank/DDBJ whole genome shotgun (WGS) entry which is preliminary data.</text>
</comment>
<sequence>MAGLGVCLVLVAMGPTPGHAPAFVATDHFTLAWTHSIEKVRWEEDYAVLRPSTPGALPVLHATEARVKGSAAGMEPPPDAVLQNGWFQYKPTQRFPLALRLSRSEFVPDYELCMNGTCWPLSHWLPSDGGVTLLTACQAP</sequence>
<dbReference type="EMBL" id="JAVDWU010000002">
    <property type="protein sequence ID" value="MDR7149094.1"/>
    <property type="molecule type" value="Genomic_DNA"/>
</dbReference>
<organism evidence="1 2">
    <name type="scientific">Hydrogenophaga palleronii</name>
    <dbReference type="NCBI Taxonomy" id="65655"/>
    <lineage>
        <taxon>Bacteria</taxon>
        <taxon>Pseudomonadati</taxon>
        <taxon>Pseudomonadota</taxon>
        <taxon>Betaproteobacteria</taxon>
        <taxon>Burkholderiales</taxon>
        <taxon>Comamonadaceae</taxon>
        <taxon>Hydrogenophaga</taxon>
    </lineage>
</organism>
<keyword evidence="2" id="KW-1185">Reference proteome</keyword>
<accession>A0ABU1WJ71</accession>
<evidence type="ECO:0000313" key="2">
    <source>
        <dbReference type="Proteomes" id="UP001265700"/>
    </source>
</evidence>
<proteinExistence type="predicted"/>